<keyword evidence="1" id="KW-0732">Signal</keyword>
<evidence type="ECO:0000313" key="2">
    <source>
        <dbReference type="EMBL" id="AIF48851.1"/>
    </source>
</evidence>
<dbReference type="AlphaFoldDB" id="A0A075K3R2"/>
<evidence type="ECO:0008006" key="4">
    <source>
        <dbReference type="Google" id="ProtNLM"/>
    </source>
</evidence>
<evidence type="ECO:0000256" key="1">
    <source>
        <dbReference type="SAM" id="SignalP"/>
    </source>
</evidence>
<reference evidence="2 3" key="1">
    <citation type="submission" date="2014-07" db="EMBL/GenBank/DDBJ databases">
        <title>Complete Genome Sequence of Dyella japonica Strain A8 Isolated from Malaysian Tropical Soil.</title>
        <authorList>
            <person name="Hui R.K.H."/>
            <person name="Chen J.-W."/>
            <person name="Chan K.-G."/>
            <person name="Leung F.C.C."/>
        </authorList>
    </citation>
    <scope>NUCLEOTIDE SEQUENCE [LARGE SCALE GENOMIC DNA]</scope>
    <source>
        <strain evidence="2 3">A8</strain>
    </source>
</reference>
<dbReference type="STRING" id="1217721.HY57_17190"/>
<dbReference type="RefSeq" id="WP_019466865.1">
    <property type="nucleotide sequence ID" value="NZ_ALOY01000179.1"/>
</dbReference>
<accession>A0A075K3R2</accession>
<dbReference type="Proteomes" id="UP000027987">
    <property type="component" value="Chromosome"/>
</dbReference>
<feature type="chain" id="PRO_5001707539" description="Energy transducer TonB" evidence="1">
    <location>
        <begin position="23"/>
        <end position="286"/>
    </location>
</feature>
<sequence length="286" mass="30989">MKKLVMGMLGVGIGLWSSGSCAEDLRQQMVASTLVTGTVLVSPDGKVHSFKVDQAEKLPAAARDLLNRNIPTWTFERNVALPVDITERMTIRLMAKAVDAHHDAISIVSASFDDDFRAADETVVPATRTEPKYPGEAVTGNVNGTVYTLIYVGRDGRTQKALAEQVNLRTAVPKKYQDQFRKDLANAATSALSSWTWRVPTSGRQAAAPGWWVRIPVVFTLSIKGKLEIKDPEYGDWDVYIPGPRLQLTLDSADQALQAQGSDAIANGTIHLADPSVKLTTSLGGS</sequence>
<feature type="signal peptide" evidence="1">
    <location>
        <begin position="1"/>
        <end position="22"/>
    </location>
</feature>
<dbReference type="Gene3D" id="3.30.1150.10">
    <property type="match status" value="1"/>
</dbReference>
<dbReference type="KEGG" id="dja:HY57_17190"/>
<dbReference type="PROSITE" id="PS51257">
    <property type="entry name" value="PROKAR_LIPOPROTEIN"/>
    <property type="match status" value="1"/>
</dbReference>
<name>A0A075K3R2_9GAMM</name>
<protein>
    <recommendedName>
        <fullName evidence="4">Energy transducer TonB</fullName>
    </recommendedName>
</protein>
<gene>
    <name evidence="2" type="ORF">HY57_17190</name>
</gene>
<dbReference type="EMBL" id="CP008884">
    <property type="protein sequence ID" value="AIF48851.1"/>
    <property type="molecule type" value="Genomic_DNA"/>
</dbReference>
<keyword evidence="3" id="KW-1185">Reference proteome</keyword>
<evidence type="ECO:0000313" key="3">
    <source>
        <dbReference type="Proteomes" id="UP000027987"/>
    </source>
</evidence>
<proteinExistence type="predicted"/>
<dbReference type="HOGENOM" id="CLU_085304_0_0_6"/>
<dbReference type="OrthoDB" id="5949342at2"/>
<organism evidence="2 3">
    <name type="scientific">Dyella japonica A8</name>
    <dbReference type="NCBI Taxonomy" id="1217721"/>
    <lineage>
        <taxon>Bacteria</taxon>
        <taxon>Pseudomonadati</taxon>
        <taxon>Pseudomonadota</taxon>
        <taxon>Gammaproteobacteria</taxon>
        <taxon>Lysobacterales</taxon>
        <taxon>Rhodanobacteraceae</taxon>
        <taxon>Dyella</taxon>
    </lineage>
</organism>
<dbReference type="PATRIC" id="fig|1217721.7.peg.3530"/>